<dbReference type="AlphaFoldDB" id="A0A841JRE3"/>
<keyword evidence="2 6" id="KW-0012">Acyltransferase</keyword>
<protein>
    <submittedName>
        <fullName evidence="6">Phosphinothricin acetyltransferase</fullName>
        <ecNumber evidence="6">2.3.1.183</ecNumber>
    </submittedName>
</protein>
<dbReference type="PANTHER" id="PTHR43072">
    <property type="entry name" value="N-ACETYLTRANSFERASE"/>
    <property type="match status" value="1"/>
</dbReference>
<gene>
    <name evidence="6" type="ORF">HDF22_004561</name>
</gene>
<dbReference type="FunFam" id="3.40.630.30:FF:000026">
    <property type="entry name" value="Phosphinothricin acetyltransferase"/>
    <property type="match status" value="1"/>
</dbReference>
<evidence type="ECO:0000313" key="6">
    <source>
        <dbReference type="EMBL" id="MBB6130421.1"/>
    </source>
</evidence>
<dbReference type="Proteomes" id="UP000548326">
    <property type="component" value="Unassembled WGS sequence"/>
</dbReference>
<dbReference type="PANTHER" id="PTHR43072:SF23">
    <property type="entry name" value="UPF0039 PROTEIN C11D3.02C"/>
    <property type="match status" value="1"/>
</dbReference>
<dbReference type="RefSeq" id="WP_221276127.1">
    <property type="nucleotide sequence ID" value="NZ_JACHCA010000015.1"/>
</dbReference>
<evidence type="ECO:0000259" key="5">
    <source>
        <dbReference type="PROSITE" id="PS51186"/>
    </source>
</evidence>
<dbReference type="InterPro" id="IPR016181">
    <property type="entry name" value="Acyl_CoA_acyltransferase"/>
</dbReference>
<feature type="domain" description="N-acetyltransferase" evidence="5">
    <location>
        <begin position="5"/>
        <end position="167"/>
    </location>
</feature>
<dbReference type="InterPro" id="IPR000182">
    <property type="entry name" value="GNAT_dom"/>
</dbReference>
<evidence type="ECO:0000256" key="4">
    <source>
        <dbReference type="ARBA" id="ARBA00051334"/>
    </source>
</evidence>
<sequence length="170" mass="19558">MNSIINVRNANEADLPAILHIYNDAILNTTAVYSEQPHTPEMRQAWYQDRIDNGFPVLVAETGGKIAGFCTYGHFRIWPCYRYTVEHSVYIDPVFQGQGISKLLLRPLIDIARKNGIHAVIAGIDSENQISYHLHQSLGFRQVAHFKEVGFKFNRWLDLLFMQLLLEEQN</sequence>
<dbReference type="PROSITE" id="PS51186">
    <property type="entry name" value="GNAT"/>
    <property type="match status" value="1"/>
</dbReference>
<dbReference type="EMBL" id="JACHCA010000015">
    <property type="protein sequence ID" value="MBB6130421.1"/>
    <property type="molecule type" value="Genomic_DNA"/>
</dbReference>
<evidence type="ECO:0000256" key="3">
    <source>
        <dbReference type="ARBA" id="ARBA00050603"/>
    </source>
</evidence>
<dbReference type="CDD" id="cd04301">
    <property type="entry name" value="NAT_SF"/>
    <property type="match status" value="1"/>
</dbReference>
<comment type="caution">
    <text evidence="6">The sequence shown here is derived from an EMBL/GenBank/DDBJ whole genome shotgun (WGS) entry which is preliminary data.</text>
</comment>
<reference evidence="6 7" key="1">
    <citation type="submission" date="2020-08" db="EMBL/GenBank/DDBJ databases">
        <title>Genomic Encyclopedia of Type Strains, Phase IV (KMG-V): Genome sequencing to study the core and pangenomes of soil and plant-associated prokaryotes.</title>
        <authorList>
            <person name="Whitman W."/>
        </authorList>
    </citation>
    <scope>NUCLEOTIDE SEQUENCE [LARGE SCALE GENOMIC DNA]</scope>
    <source>
        <strain evidence="6 7">MP601</strain>
    </source>
</reference>
<dbReference type="SUPFAM" id="SSF55729">
    <property type="entry name" value="Acyl-CoA N-acyltransferases (Nat)"/>
    <property type="match status" value="1"/>
</dbReference>
<comment type="catalytic activity">
    <reaction evidence="4">
        <text>L-methionine sulfone + acetyl-CoA = N-acetyl-L-methionine sulfone + CoA + H(+)</text>
        <dbReference type="Rhea" id="RHEA:47656"/>
        <dbReference type="ChEBI" id="CHEBI:15378"/>
        <dbReference type="ChEBI" id="CHEBI:57287"/>
        <dbReference type="ChEBI" id="CHEBI:57288"/>
        <dbReference type="ChEBI" id="CHEBI:87824"/>
        <dbReference type="ChEBI" id="CHEBI:87825"/>
    </reaction>
</comment>
<name>A0A841JRE3_9SPHI</name>
<accession>A0A841JRE3</accession>
<evidence type="ECO:0000256" key="2">
    <source>
        <dbReference type="ARBA" id="ARBA00023315"/>
    </source>
</evidence>
<dbReference type="EC" id="2.3.1.183" evidence="6"/>
<evidence type="ECO:0000256" key="1">
    <source>
        <dbReference type="ARBA" id="ARBA00022679"/>
    </source>
</evidence>
<dbReference type="GO" id="GO:0102971">
    <property type="term" value="F:phosphinothricin N-acetyltransferase activity"/>
    <property type="evidence" value="ECO:0007669"/>
    <property type="project" value="UniProtKB-EC"/>
</dbReference>
<dbReference type="Gene3D" id="3.40.630.30">
    <property type="match status" value="1"/>
</dbReference>
<organism evidence="6 7">
    <name type="scientific">Mucilaginibacter lappiensis</name>
    <dbReference type="NCBI Taxonomy" id="354630"/>
    <lineage>
        <taxon>Bacteria</taxon>
        <taxon>Pseudomonadati</taxon>
        <taxon>Bacteroidota</taxon>
        <taxon>Sphingobacteriia</taxon>
        <taxon>Sphingobacteriales</taxon>
        <taxon>Sphingobacteriaceae</taxon>
        <taxon>Mucilaginibacter</taxon>
    </lineage>
</organism>
<keyword evidence="1 6" id="KW-0808">Transferase</keyword>
<dbReference type="Pfam" id="PF00583">
    <property type="entry name" value="Acetyltransf_1"/>
    <property type="match status" value="1"/>
</dbReference>
<proteinExistence type="predicted"/>
<evidence type="ECO:0000313" key="7">
    <source>
        <dbReference type="Proteomes" id="UP000548326"/>
    </source>
</evidence>
<comment type="catalytic activity">
    <reaction evidence="3">
        <text>L-methionine sulfoximine + acetyl-CoA = N-acetyl-L-methionine sulfoximine + CoA + H(+)</text>
        <dbReference type="Rhea" id="RHEA:47660"/>
        <dbReference type="ChEBI" id="CHEBI:15378"/>
        <dbReference type="ChEBI" id="CHEBI:57287"/>
        <dbReference type="ChEBI" id="CHEBI:57288"/>
        <dbReference type="ChEBI" id="CHEBI:87826"/>
        <dbReference type="ChEBI" id="CHEBI:87827"/>
    </reaction>
</comment>